<evidence type="ECO:0000313" key="2">
    <source>
        <dbReference type="Proteomes" id="UP000266723"/>
    </source>
</evidence>
<reference evidence="1 2" key="1">
    <citation type="journal article" date="2020" name="BMC Genomics">
        <title>Intraspecific diversification of the crop wild relative Brassica cretica Lam. using demographic model selection.</title>
        <authorList>
            <person name="Kioukis A."/>
            <person name="Michalopoulou V.A."/>
            <person name="Briers L."/>
            <person name="Pirintsos S."/>
            <person name="Studholme D.J."/>
            <person name="Pavlidis P."/>
            <person name="Sarris P.F."/>
        </authorList>
    </citation>
    <scope>NUCLEOTIDE SEQUENCE [LARGE SCALE GENOMIC DNA]</scope>
    <source>
        <strain evidence="2">cv. PFS-1207/04</strain>
    </source>
</reference>
<gene>
    <name evidence="1" type="ORF">DY000_02042891</name>
</gene>
<comment type="caution">
    <text evidence="1">The sequence shown here is derived from an EMBL/GenBank/DDBJ whole genome shotgun (WGS) entry which is preliminary data.</text>
</comment>
<evidence type="ECO:0008006" key="3">
    <source>
        <dbReference type="Google" id="ProtNLM"/>
    </source>
</evidence>
<keyword evidence="2" id="KW-1185">Reference proteome</keyword>
<evidence type="ECO:0000313" key="1">
    <source>
        <dbReference type="EMBL" id="KAF3529651.1"/>
    </source>
</evidence>
<dbReference type="EMBL" id="QGKV02001507">
    <property type="protein sequence ID" value="KAF3529651.1"/>
    <property type="molecule type" value="Genomic_DNA"/>
</dbReference>
<proteinExistence type="predicted"/>
<organism evidence="1 2">
    <name type="scientific">Brassica cretica</name>
    <name type="common">Mustard</name>
    <dbReference type="NCBI Taxonomy" id="69181"/>
    <lineage>
        <taxon>Eukaryota</taxon>
        <taxon>Viridiplantae</taxon>
        <taxon>Streptophyta</taxon>
        <taxon>Embryophyta</taxon>
        <taxon>Tracheophyta</taxon>
        <taxon>Spermatophyta</taxon>
        <taxon>Magnoliopsida</taxon>
        <taxon>eudicotyledons</taxon>
        <taxon>Gunneridae</taxon>
        <taxon>Pentapetalae</taxon>
        <taxon>rosids</taxon>
        <taxon>malvids</taxon>
        <taxon>Brassicales</taxon>
        <taxon>Brassicaceae</taxon>
        <taxon>Brassiceae</taxon>
        <taxon>Brassica</taxon>
    </lineage>
</organism>
<protein>
    <recommendedName>
        <fullName evidence="3">RNase H type-1 domain-containing protein</fullName>
    </recommendedName>
</protein>
<name>A0ABQ7BCC6_BRACR</name>
<accession>A0ABQ7BCC6</accession>
<sequence>MNRVRYGLWEIASKRPSGTDARSLRSDRAGRALGHYVATELWLELGRYVATERDGCSVATKARSLRSD</sequence>
<dbReference type="Proteomes" id="UP000266723">
    <property type="component" value="Unassembled WGS sequence"/>
</dbReference>